<dbReference type="OrthoDB" id="1300604at2759"/>
<dbReference type="CDD" id="cd09272">
    <property type="entry name" value="RNase_HI_RT_Ty1"/>
    <property type="match status" value="1"/>
</dbReference>
<organism evidence="1 2">
    <name type="scientific">Mucuna pruriens</name>
    <name type="common">Velvet bean</name>
    <name type="synonym">Dolichos pruriens</name>
    <dbReference type="NCBI Taxonomy" id="157652"/>
    <lineage>
        <taxon>Eukaryota</taxon>
        <taxon>Viridiplantae</taxon>
        <taxon>Streptophyta</taxon>
        <taxon>Embryophyta</taxon>
        <taxon>Tracheophyta</taxon>
        <taxon>Spermatophyta</taxon>
        <taxon>Magnoliopsida</taxon>
        <taxon>eudicotyledons</taxon>
        <taxon>Gunneridae</taxon>
        <taxon>Pentapetalae</taxon>
        <taxon>rosids</taxon>
        <taxon>fabids</taxon>
        <taxon>Fabales</taxon>
        <taxon>Fabaceae</taxon>
        <taxon>Papilionoideae</taxon>
        <taxon>50 kb inversion clade</taxon>
        <taxon>NPAAA clade</taxon>
        <taxon>indigoferoid/millettioid clade</taxon>
        <taxon>Phaseoleae</taxon>
        <taxon>Mucuna</taxon>
    </lineage>
</organism>
<comment type="caution">
    <text evidence="1">The sequence shown here is derived from an EMBL/GenBank/DDBJ whole genome shotgun (WGS) entry which is preliminary data.</text>
</comment>
<evidence type="ECO:0000313" key="2">
    <source>
        <dbReference type="Proteomes" id="UP000257109"/>
    </source>
</evidence>
<reference evidence="1" key="1">
    <citation type="submission" date="2018-05" db="EMBL/GenBank/DDBJ databases">
        <title>Draft genome of Mucuna pruriens seed.</title>
        <authorList>
            <person name="Nnadi N.E."/>
            <person name="Vos R."/>
            <person name="Hasami M.H."/>
            <person name="Devisetty U.K."/>
            <person name="Aguiy J.C."/>
        </authorList>
    </citation>
    <scope>NUCLEOTIDE SEQUENCE [LARGE SCALE GENOMIC DNA]</scope>
    <source>
        <strain evidence="1">JCA_2017</strain>
    </source>
</reference>
<proteinExistence type="predicted"/>
<dbReference type="STRING" id="157652.A0A371FT01"/>
<accession>A0A371FT01</accession>
<gene>
    <name evidence="1" type="ORF">CR513_37886</name>
</gene>
<dbReference type="Proteomes" id="UP000257109">
    <property type="component" value="Unassembled WGS sequence"/>
</dbReference>
<dbReference type="EMBL" id="QJKJ01007931">
    <property type="protein sequence ID" value="RDX81438.1"/>
    <property type="molecule type" value="Genomic_DNA"/>
</dbReference>
<name>A0A371FT01_MUCPR</name>
<dbReference type="PANTHER" id="PTHR11439:SF497">
    <property type="entry name" value="CYSTEINE-RICH RLK (RECEPTOR-LIKE PROTEIN KINASE) 8"/>
    <property type="match status" value="1"/>
</dbReference>
<keyword evidence="2" id="KW-1185">Reference proteome</keyword>
<sequence>MLHYPFHIKELGHLTYFLGLEVYYHHEGIFFKSTKIHSGFGDILDDPTLYCKLVGKLIYVTITRPNISFVVHTIIQRIIRFLLGSSKHDLFFPTNSSLNFQAYNNVDWVGCSNTRKSTIGWCMFIGNALISWKRKKQDSVSKSPIEVEYCTIFTTCSEIIWSRGLLTKLGFSQVQPIPQHAGNTSAIQIATNPVYHERTKHIKVD</sequence>
<feature type="non-terminal residue" evidence="1">
    <location>
        <position position="1"/>
    </location>
</feature>
<evidence type="ECO:0000313" key="1">
    <source>
        <dbReference type="EMBL" id="RDX81438.1"/>
    </source>
</evidence>
<dbReference type="InterPro" id="IPR043502">
    <property type="entry name" value="DNA/RNA_pol_sf"/>
</dbReference>
<protein>
    <submittedName>
        <fullName evidence="1">Mitochondrial protein</fullName>
    </submittedName>
</protein>
<dbReference type="PANTHER" id="PTHR11439">
    <property type="entry name" value="GAG-POL-RELATED RETROTRANSPOSON"/>
    <property type="match status" value="1"/>
</dbReference>
<dbReference type="AlphaFoldDB" id="A0A371FT01"/>
<dbReference type="SUPFAM" id="SSF56672">
    <property type="entry name" value="DNA/RNA polymerases"/>
    <property type="match status" value="1"/>
</dbReference>